<comment type="caution">
    <text evidence="1">The sequence shown here is derived from an EMBL/GenBank/DDBJ whole genome shotgun (WGS) entry which is preliminary data.</text>
</comment>
<keyword evidence="2" id="KW-1185">Reference proteome</keyword>
<reference evidence="1" key="1">
    <citation type="submission" date="2022-10" db="EMBL/GenBank/DDBJ databases">
        <title>Genome Sequence of Xylaria curta.</title>
        <authorList>
            <person name="Buettner E."/>
        </authorList>
    </citation>
    <scope>NUCLEOTIDE SEQUENCE</scope>
    <source>
        <strain evidence="1">Babe10</strain>
    </source>
</reference>
<proteinExistence type="predicted"/>
<organism evidence="1 2">
    <name type="scientific">Xylaria curta</name>
    <dbReference type="NCBI Taxonomy" id="42375"/>
    <lineage>
        <taxon>Eukaryota</taxon>
        <taxon>Fungi</taxon>
        <taxon>Dikarya</taxon>
        <taxon>Ascomycota</taxon>
        <taxon>Pezizomycotina</taxon>
        <taxon>Sordariomycetes</taxon>
        <taxon>Xylariomycetidae</taxon>
        <taxon>Xylariales</taxon>
        <taxon>Xylariaceae</taxon>
        <taxon>Xylaria</taxon>
    </lineage>
</organism>
<dbReference type="EMBL" id="JAPDGR010000279">
    <property type="protein sequence ID" value="KAJ2992279.1"/>
    <property type="molecule type" value="Genomic_DNA"/>
</dbReference>
<accession>A0ACC1PHT7</accession>
<sequence>MSLPTHLQLELAGQRPSPLYIHHPQPADTPYESSAVKFERLLNALLLPPYLEQIMYFGTLACFDAWLYTFTILPMRFITAVGVLVRWWLYVIWKEVRWVVGFVWFGIGRLWRRGRRGRATSRDSGDSSQAPSDAERSQSRARGSSNRRQDGTMRQRNTSDVHRSSLGEQSRPNTSGAFHPPRHAMPRPGRFRHRRTKSIPSSLTSYHKADLLQGAVLICSSIALSNLDASRMYHFIRAQSSMKLYVIYNILEVADRLLSAIGQDILECLFSSETLSRNSSGRSKVLLPFGMFVLSLIYNVVHTWCLFYQVITLNVAVNSYSNSLLTLLISNQFVEIKGSVFKKIEKENLFQLTCSDVVERFQTCIILLIIGMRNVVEVGGLSVPGSGVEFDGSGPTTGPMHTTSILPASFTVLPAWLQSGEVLSPFVVVIGIEMIVDWIKHAYINKFNNVKPTIYRRMLDILCKDYYTNAFSAPSLTRRLGLPLLPLSSLFIRASVQVYHMFLATHIPSPMPTSTTELSVESSTPSSAAMVAAFERLDTLIRHALGRAVYPHESSQDQPWWFFSTDDVIALLTMLVFFFLAWIVLLIVKLLLGMLLLRYSHKRYAVMKMKEHAIAAGKAEHESYSQPGQRIGAFSAVEIGDERRKWIYEDDPEGLKRMRDRERKTQEKFKEKGDDGLAKVVRYEMVAKRICTESCTGKIQCGVLLMHINGPAMATVTTTRNIAQPLRLLALDGGGVRGLSTLLILSRLMYLYNEGINPPKKPCEVFHIIAGTSTGGLIAIMLGRLEMDVDTAIGTYIQLSKTIFTPRMISWAFVFEKAIKEVVENALKGREQPELLENAPLLQANPKCKIFVCASMANGTTQRLRNYDTRSEEPINCTIWEAARATSAAPTFFDHVKFSNGMTFRDGAFRDNNPISELILEVEAISPGRNIASVVSIGTGVPPTISVGSGLLSVATACAKIATDTEEASKDFINTRCSWGGGFKDKYFRFNVAHGLQNVGLEEWQKLDDIQAHTRTYLQLPQQQEALHACVRSLQDKPYDIKIERGSYIRSDAPLPLDLDQNEALVREHKNFEAAWFNSLDFEQNGNRYSNIKTPHSKTCEWFLTNERYKRWSDDAQLSNYGEFLWLKGNPGTGKSTVMKFTISEANRSRKEDIRIHYFFYAGGSELERGILGIYRSLLFQLFTQLPTAMEVFASFDLLALPRSPKWEWKLNQLESVLRRAIQKHLNGRRLWIFIDALDECDEDQARTMVTFFKSLEEDAVNERAAKESTVKSRAHLRVLFASRHYPRITIPDQVEIVLEKEKEHLHDIKHYIDTKLRPADDPPSEMTRRLREDIERRASGVFIWVVLVVRILNQAWDHGITGREKLEEIPDGMSRLLEGIMTRDTQNLGSLRPCIQWVLFAKRPLSREELYCALISATNRKAEDIPIQQMDAFILSCSKGLVELTERNGTAQFIHESIREFFLNQSGAQYIQEASAQSITGFGHSMLTQSCYDIVISTAQHGLIPNLGNLNTQKRNNDSQIDSDFAHFSSRVDPEISHLWLPFVEYALLHVLYHANLAEHHRVPQEDFLRNFRVQDYLYLLHFVFRGGVGYIDSYSLLFILTSRNLSSLVKTMLRIYPDIDIVGDSWGKSPILMALENRYDDILGDLLTPKDVGTISDYSDYVVRRPTSSEIESLILSYASCDISEIRASSLIQIFFQNGKESDILTLARSGRFQLNTAATADFIPLGAASERGFEDLVSFLLNRLEVSPNYQDSRGLTPLSRAAKEGRYNIVRLLLRSARKVDVNLPCDNGRSSLSYAAEKGNCDIVDLLLEEDVNINLPDKNGRTPLYYAAKSGAESVVESLIHAPGIDIGTRDRFGQTVLFCAVLHEREGVVIQLLKTGLTNVPDHRHITPLLQALRSGHNYIAWLLLEQLDVEFRKNERDNSVSAPLFQAFRFLGHHIAKPLLGQFNVEPRKPEDDSLESNDATGGQTPLLLLASAKGCASLLDSMVNTTEAEVDPGGNMDGRARLFFFAAQHGYDILVTLLLENNDADADPIDIRDGRTPLSWAAANGHVAVVEELLSVNSVDPNSKDTGHGRTPLWWAAEQGHAPVVKLLLSKDTVEPDLTDSEDDRTPLTVAAKNGHKAVVELLLADRRVDREAEDRIGRTPLLWAHSNGYPSIAQMLECN</sequence>
<evidence type="ECO:0000313" key="1">
    <source>
        <dbReference type="EMBL" id="KAJ2992279.1"/>
    </source>
</evidence>
<gene>
    <name evidence="1" type="ORF">NUW58_g2222</name>
</gene>
<evidence type="ECO:0000313" key="2">
    <source>
        <dbReference type="Proteomes" id="UP001143856"/>
    </source>
</evidence>
<dbReference type="Proteomes" id="UP001143856">
    <property type="component" value="Unassembled WGS sequence"/>
</dbReference>
<protein>
    <submittedName>
        <fullName evidence="1">Uncharacterized protein</fullName>
    </submittedName>
</protein>
<name>A0ACC1PHT7_9PEZI</name>